<dbReference type="EMBL" id="CAJZAF010000035">
    <property type="protein sequence ID" value="CAG9183614.1"/>
    <property type="molecule type" value="Genomic_DNA"/>
</dbReference>
<protein>
    <recommendedName>
        <fullName evidence="4">Lipoprotein</fullName>
    </recommendedName>
</protein>
<dbReference type="RefSeq" id="WP_224007731.1">
    <property type="nucleotide sequence ID" value="NZ_CAJZAF010000035.1"/>
</dbReference>
<evidence type="ECO:0008006" key="4">
    <source>
        <dbReference type="Google" id="ProtNLM"/>
    </source>
</evidence>
<proteinExistence type="predicted"/>
<name>A0ABN7ZHN9_9BURK</name>
<sequence>MYKPLILAATIAAAVVCSAISTAVYARGPATDCPHIFGSNSRPRVATTDQASGVSLLCFSDGAAVVDTKKPRKALHQSGVLPFVRAVLARC</sequence>
<comment type="caution">
    <text evidence="2">The sequence shown here is derived from an EMBL/GenBank/DDBJ whole genome shotgun (WGS) entry which is preliminary data.</text>
</comment>
<feature type="chain" id="PRO_5045626484" description="Lipoprotein" evidence="1">
    <location>
        <begin position="27"/>
        <end position="91"/>
    </location>
</feature>
<feature type="signal peptide" evidence="1">
    <location>
        <begin position="1"/>
        <end position="26"/>
    </location>
</feature>
<accession>A0ABN7ZHN9</accession>
<organism evidence="2 3">
    <name type="scientific">Cupriavidus pinatubonensis</name>
    <dbReference type="NCBI Taxonomy" id="248026"/>
    <lineage>
        <taxon>Bacteria</taxon>
        <taxon>Pseudomonadati</taxon>
        <taxon>Pseudomonadota</taxon>
        <taxon>Betaproteobacteria</taxon>
        <taxon>Burkholderiales</taxon>
        <taxon>Burkholderiaceae</taxon>
        <taxon>Cupriavidus</taxon>
    </lineage>
</organism>
<evidence type="ECO:0000313" key="2">
    <source>
        <dbReference type="EMBL" id="CAG9183614.1"/>
    </source>
</evidence>
<reference evidence="2 3" key="1">
    <citation type="submission" date="2021-08" db="EMBL/GenBank/DDBJ databases">
        <authorList>
            <person name="Peeters C."/>
        </authorList>
    </citation>
    <scope>NUCLEOTIDE SEQUENCE [LARGE SCALE GENOMIC DNA]</scope>
    <source>
        <strain evidence="2 3">LMG 23994</strain>
    </source>
</reference>
<dbReference type="Proteomes" id="UP000701702">
    <property type="component" value="Unassembled WGS sequence"/>
</dbReference>
<keyword evidence="3" id="KW-1185">Reference proteome</keyword>
<evidence type="ECO:0000256" key="1">
    <source>
        <dbReference type="SAM" id="SignalP"/>
    </source>
</evidence>
<evidence type="ECO:0000313" key="3">
    <source>
        <dbReference type="Proteomes" id="UP000701702"/>
    </source>
</evidence>
<keyword evidence="1" id="KW-0732">Signal</keyword>
<gene>
    <name evidence="2" type="ORF">LMG23994_05188</name>
</gene>